<dbReference type="PANTHER" id="PTHR47476">
    <property type="match status" value="1"/>
</dbReference>
<dbReference type="CDD" id="cd04604">
    <property type="entry name" value="CBS_pair_SIS_assoc"/>
    <property type="match status" value="1"/>
</dbReference>
<dbReference type="Pfam" id="PF00571">
    <property type="entry name" value="CBS"/>
    <property type="match status" value="2"/>
</dbReference>
<name>A0ABR2YWF9_9CHLO</name>
<protein>
    <submittedName>
        <fullName evidence="8">Uncharacterized protein</fullName>
    </submittedName>
</protein>
<evidence type="ECO:0000256" key="2">
    <source>
        <dbReference type="ARBA" id="ARBA00022737"/>
    </source>
</evidence>
<dbReference type="Gene3D" id="3.40.50.10490">
    <property type="entry name" value="Glucose-6-phosphate isomerase like protein, domain 1"/>
    <property type="match status" value="1"/>
</dbReference>
<keyword evidence="9" id="KW-1185">Reference proteome</keyword>
<keyword evidence="3 5" id="KW-0129">CBS domain</keyword>
<evidence type="ECO:0000256" key="4">
    <source>
        <dbReference type="PIRNR" id="PIRNR004692"/>
    </source>
</evidence>
<reference evidence="8 9" key="1">
    <citation type="journal article" date="2024" name="Nat. Commun.">
        <title>Phylogenomics reveals the evolutionary origins of lichenization in chlorophyte algae.</title>
        <authorList>
            <person name="Puginier C."/>
            <person name="Libourel C."/>
            <person name="Otte J."/>
            <person name="Skaloud P."/>
            <person name="Haon M."/>
            <person name="Grisel S."/>
            <person name="Petersen M."/>
            <person name="Berrin J.G."/>
            <person name="Delaux P.M."/>
            <person name="Dal Grande F."/>
            <person name="Keller J."/>
        </authorList>
    </citation>
    <scope>NUCLEOTIDE SEQUENCE [LARGE SCALE GENOMIC DNA]</scope>
    <source>
        <strain evidence="8 9">SAG 216-7</strain>
    </source>
</reference>
<dbReference type="NCBIfam" id="TIGR00393">
    <property type="entry name" value="kpsF"/>
    <property type="match status" value="1"/>
</dbReference>
<dbReference type="Proteomes" id="UP001491310">
    <property type="component" value="Unassembled WGS sequence"/>
</dbReference>
<feature type="domain" description="SIS" evidence="7">
    <location>
        <begin position="37"/>
        <end position="180"/>
    </location>
</feature>
<evidence type="ECO:0000259" key="6">
    <source>
        <dbReference type="PROSITE" id="PS51371"/>
    </source>
</evidence>
<dbReference type="SUPFAM" id="SSF53697">
    <property type="entry name" value="SIS domain"/>
    <property type="match status" value="1"/>
</dbReference>
<dbReference type="Pfam" id="PF01380">
    <property type="entry name" value="SIS"/>
    <property type="match status" value="1"/>
</dbReference>
<dbReference type="InterPro" id="IPR035474">
    <property type="entry name" value="SIS_Kpsf"/>
</dbReference>
<dbReference type="InterPro" id="IPR001347">
    <property type="entry name" value="SIS_dom"/>
</dbReference>
<comment type="caution">
    <text evidence="8">The sequence shown here is derived from an EMBL/GenBank/DDBJ whole genome shotgun (WGS) entry which is preliminary data.</text>
</comment>
<feature type="domain" description="CBS" evidence="6">
    <location>
        <begin position="206"/>
        <end position="266"/>
    </location>
</feature>
<dbReference type="InterPro" id="IPR046348">
    <property type="entry name" value="SIS_dom_sf"/>
</dbReference>
<evidence type="ECO:0000259" key="7">
    <source>
        <dbReference type="PROSITE" id="PS51464"/>
    </source>
</evidence>
<dbReference type="Gene3D" id="3.10.580.10">
    <property type="entry name" value="CBS-domain"/>
    <property type="match status" value="1"/>
</dbReference>
<keyword evidence="2" id="KW-0677">Repeat</keyword>
<accession>A0ABR2YWF9</accession>
<sequence>MEAAPITVQQLQRLFRDQQRFLNSFFDGLEYEPIEAFCKACLDCRGSILFTGIGKSGFIAQKVCQTLVSTGTKAVFLNPTDALHGDIGIVGQDDLVVIVSKSGATEELLRLVPYAKAKGAKLVAVTSVKGCRLQALCDMCVHLPLERELCPFDLAPVTSTAAQMVFGDTVAIALMQAKRLTQEDYAMNHPAGRIGKRLILRVHDVMLTGPALPLVAPDTFIMEALKELTGKGVGCLLVMDPASGQLLGTFTDGDLRRTLQGRGAQVMETRLREVMCPNPRICTSTIKAVDAMLEMERPPRKVTFFPVVDDGRLVGLVTLHGLVSAGL</sequence>
<organism evidence="8 9">
    <name type="scientific">Coccomyxa subellipsoidea</name>
    <dbReference type="NCBI Taxonomy" id="248742"/>
    <lineage>
        <taxon>Eukaryota</taxon>
        <taxon>Viridiplantae</taxon>
        <taxon>Chlorophyta</taxon>
        <taxon>core chlorophytes</taxon>
        <taxon>Trebouxiophyceae</taxon>
        <taxon>Trebouxiophyceae incertae sedis</taxon>
        <taxon>Coccomyxaceae</taxon>
        <taxon>Coccomyxa</taxon>
    </lineage>
</organism>
<evidence type="ECO:0000256" key="1">
    <source>
        <dbReference type="ARBA" id="ARBA00008165"/>
    </source>
</evidence>
<evidence type="ECO:0000313" key="8">
    <source>
        <dbReference type="EMBL" id="KAK9916021.1"/>
    </source>
</evidence>
<dbReference type="PROSITE" id="PS51371">
    <property type="entry name" value="CBS"/>
    <property type="match status" value="2"/>
</dbReference>
<dbReference type="PIRSF" id="PIRSF004692">
    <property type="entry name" value="KdsD_KpsF"/>
    <property type="match status" value="1"/>
</dbReference>
<evidence type="ECO:0000256" key="3">
    <source>
        <dbReference type="ARBA" id="ARBA00023122"/>
    </source>
</evidence>
<comment type="similarity">
    <text evidence="1 4">Belongs to the SIS family. GutQ/KpsF subfamily.</text>
</comment>
<dbReference type="InterPro" id="IPR000644">
    <property type="entry name" value="CBS_dom"/>
</dbReference>
<dbReference type="CDD" id="cd05014">
    <property type="entry name" value="SIS_Kpsf"/>
    <property type="match status" value="1"/>
</dbReference>
<dbReference type="SMART" id="SM00116">
    <property type="entry name" value="CBS"/>
    <property type="match status" value="2"/>
</dbReference>
<gene>
    <name evidence="8" type="ORF">WJX75_007392</name>
</gene>
<proteinExistence type="inferred from homology"/>
<dbReference type="InterPro" id="IPR004800">
    <property type="entry name" value="KdsD/KpsF-type"/>
</dbReference>
<evidence type="ECO:0000313" key="9">
    <source>
        <dbReference type="Proteomes" id="UP001491310"/>
    </source>
</evidence>
<dbReference type="EMBL" id="JALJOT010000004">
    <property type="protein sequence ID" value="KAK9916021.1"/>
    <property type="molecule type" value="Genomic_DNA"/>
</dbReference>
<feature type="domain" description="CBS" evidence="6">
    <location>
        <begin position="275"/>
        <end position="327"/>
    </location>
</feature>
<dbReference type="PROSITE" id="PS51464">
    <property type="entry name" value="SIS"/>
    <property type="match status" value="1"/>
</dbReference>
<evidence type="ECO:0000256" key="5">
    <source>
        <dbReference type="PROSITE-ProRule" id="PRU00703"/>
    </source>
</evidence>
<dbReference type="InterPro" id="IPR046342">
    <property type="entry name" value="CBS_dom_sf"/>
</dbReference>
<dbReference type="PANTHER" id="PTHR47476:SF2">
    <property type="entry name" value="ARABINOSE 5-PHOSPHATE ISOMERASE-RELATED"/>
    <property type="match status" value="1"/>
</dbReference>